<name>A0A1U9NMX6_9BACT</name>
<dbReference type="Pfam" id="PF07690">
    <property type="entry name" value="MFS_1"/>
    <property type="match status" value="1"/>
</dbReference>
<sequence>MSTVVVLASLFGLGMCFSLLGSISVKLMPRLEIDQGKFGTLVSIFMFSCLVASLVMGVAVDSVGYKPIALFGFLMTAGCIFYLANSKSYKLITIPCLLLGFGAMAMNVVGNTLAKHVLFGGQNEAAALNLGNVFFGLGLFVTPIVVSFLFQKTTYEKAVASLGVLIIVPAILVFSATFPDKSPGFAFEQAVQLLGNPAVLVSALVLFCYISLEASFCNWLPMFGKDVIKKDAPSMDATAADASAQRLLSLFAIGMMASRLAASFLASKVTIVKDNPAAFFIVGAALVSGILIVAMINTRKTRTAQVLATLAGIAFAPVFPTVVGVTFGKFSSDVHGSVLGIIFAIGLAGAVIAPKAIGNLSRGSSVQKSLKLLVPVCGVLLLLGLAITAVKNPASDSQGDDMADDVQVEQAIDDAEAELPAETE</sequence>
<keyword evidence="3" id="KW-0813">Transport</keyword>
<feature type="transmembrane region" description="Helical" evidence="7">
    <location>
        <begin position="91"/>
        <end position="110"/>
    </location>
</feature>
<dbReference type="GO" id="GO:0016020">
    <property type="term" value="C:membrane"/>
    <property type="evidence" value="ECO:0007669"/>
    <property type="project" value="TreeGrafter"/>
</dbReference>
<dbReference type="RefSeq" id="WP_146662923.1">
    <property type="nucleotide sequence ID" value="NZ_CP019791.1"/>
</dbReference>
<feature type="transmembrane region" description="Helical" evidence="7">
    <location>
        <begin position="277"/>
        <end position="296"/>
    </location>
</feature>
<evidence type="ECO:0000256" key="6">
    <source>
        <dbReference type="ARBA" id="ARBA00023136"/>
    </source>
</evidence>
<keyword evidence="6 7" id="KW-0472">Membrane</keyword>
<dbReference type="PANTHER" id="PTHR23514">
    <property type="entry name" value="BYPASS OF STOP CODON PROTEIN 6"/>
    <property type="match status" value="1"/>
</dbReference>
<dbReference type="InterPro" id="IPR051788">
    <property type="entry name" value="MFS_Transporter"/>
</dbReference>
<feature type="transmembrane region" description="Helical" evidence="7">
    <location>
        <begin position="65"/>
        <end position="84"/>
    </location>
</feature>
<dbReference type="InterPro" id="IPR011701">
    <property type="entry name" value="MFS"/>
</dbReference>
<feature type="transmembrane region" description="Helical" evidence="7">
    <location>
        <begin position="308"/>
        <end position="328"/>
    </location>
</feature>
<feature type="transmembrane region" description="Helical" evidence="7">
    <location>
        <begin position="130"/>
        <end position="151"/>
    </location>
</feature>
<gene>
    <name evidence="9" type="ORF">STSP2_02460</name>
</gene>
<reference evidence="10" key="1">
    <citation type="submission" date="2017-02" db="EMBL/GenBank/DDBJ databases">
        <title>Comparative genomics and description of representatives of a novel lineage of planctomycetes thriving in anoxic sediments.</title>
        <authorList>
            <person name="Spring S."/>
            <person name="Bunk B."/>
            <person name="Sproer C."/>
        </authorList>
    </citation>
    <scope>NUCLEOTIDE SEQUENCE [LARGE SCALE GENOMIC DNA]</scope>
    <source>
        <strain evidence="10">ST-NAGAB-D1</strain>
    </source>
</reference>
<comment type="subcellular location">
    <subcellularLocation>
        <location evidence="1">Endomembrane system</location>
        <topology evidence="1">Multi-pass membrane protein</topology>
    </subcellularLocation>
</comment>
<dbReference type="PANTHER" id="PTHR23514:SF3">
    <property type="entry name" value="BYPASS OF STOP CODON PROTEIN 6"/>
    <property type="match status" value="1"/>
</dbReference>
<evidence type="ECO:0000256" key="1">
    <source>
        <dbReference type="ARBA" id="ARBA00004127"/>
    </source>
</evidence>
<feature type="transmembrane region" description="Helical" evidence="7">
    <location>
        <begin position="40"/>
        <end position="59"/>
    </location>
</feature>
<evidence type="ECO:0000259" key="8">
    <source>
        <dbReference type="PROSITE" id="PS50850"/>
    </source>
</evidence>
<dbReference type="EMBL" id="CP019791">
    <property type="protein sequence ID" value="AQT69271.1"/>
    <property type="molecule type" value="Genomic_DNA"/>
</dbReference>
<evidence type="ECO:0000313" key="9">
    <source>
        <dbReference type="EMBL" id="AQT69271.1"/>
    </source>
</evidence>
<feature type="transmembrane region" description="Helical" evidence="7">
    <location>
        <begin position="372"/>
        <end position="390"/>
    </location>
</feature>
<feature type="domain" description="Major facilitator superfamily (MFS) profile" evidence="8">
    <location>
        <begin position="2"/>
        <end position="396"/>
    </location>
</feature>
<dbReference type="Gene3D" id="1.20.1250.20">
    <property type="entry name" value="MFS general substrate transporter like domains"/>
    <property type="match status" value="1"/>
</dbReference>
<keyword evidence="5 7" id="KW-1133">Transmembrane helix</keyword>
<comment type="similarity">
    <text evidence="2">Belongs to the major facilitator superfamily.</text>
</comment>
<dbReference type="SUPFAM" id="SSF103473">
    <property type="entry name" value="MFS general substrate transporter"/>
    <property type="match status" value="1"/>
</dbReference>
<evidence type="ECO:0000256" key="4">
    <source>
        <dbReference type="ARBA" id="ARBA00022692"/>
    </source>
</evidence>
<keyword evidence="4 7" id="KW-0812">Transmembrane</keyword>
<evidence type="ECO:0000256" key="5">
    <source>
        <dbReference type="ARBA" id="ARBA00022989"/>
    </source>
</evidence>
<dbReference type="GO" id="GO:0012505">
    <property type="term" value="C:endomembrane system"/>
    <property type="evidence" value="ECO:0007669"/>
    <property type="project" value="UniProtKB-SubCell"/>
</dbReference>
<feature type="transmembrane region" description="Helical" evidence="7">
    <location>
        <begin position="6"/>
        <end position="28"/>
    </location>
</feature>
<dbReference type="InterPro" id="IPR036259">
    <property type="entry name" value="MFS_trans_sf"/>
</dbReference>
<dbReference type="AlphaFoldDB" id="A0A1U9NMX6"/>
<evidence type="ECO:0000256" key="7">
    <source>
        <dbReference type="SAM" id="Phobius"/>
    </source>
</evidence>
<evidence type="ECO:0000256" key="3">
    <source>
        <dbReference type="ARBA" id="ARBA00022448"/>
    </source>
</evidence>
<dbReference type="InterPro" id="IPR020846">
    <property type="entry name" value="MFS_dom"/>
</dbReference>
<accession>A0A1U9NMX6</accession>
<feature type="transmembrane region" description="Helical" evidence="7">
    <location>
        <begin position="198"/>
        <end position="220"/>
    </location>
</feature>
<evidence type="ECO:0000313" key="10">
    <source>
        <dbReference type="Proteomes" id="UP000189674"/>
    </source>
</evidence>
<dbReference type="OrthoDB" id="9770492at2"/>
<organism evidence="9 10">
    <name type="scientific">Anaerohalosphaera lusitana</name>
    <dbReference type="NCBI Taxonomy" id="1936003"/>
    <lineage>
        <taxon>Bacteria</taxon>
        <taxon>Pseudomonadati</taxon>
        <taxon>Planctomycetota</taxon>
        <taxon>Phycisphaerae</taxon>
        <taxon>Sedimentisphaerales</taxon>
        <taxon>Anaerohalosphaeraceae</taxon>
        <taxon>Anaerohalosphaera</taxon>
    </lineage>
</organism>
<keyword evidence="10" id="KW-1185">Reference proteome</keyword>
<protein>
    <submittedName>
        <fullName evidence="9">Putative transporter</fullName>
    </submittedName>
</protein>
<dbReference type="KEGG" id="alus:STSP2_02460"/>
<evidence type="ECO:0000256" key="2">
    <source>
        <dbReference type="ARBA" id="ARBA00008335"/>
    </source>
</evidence>
<dbReference type="STRING" id="1936003.STSP2_02460"/>
<feature type="transmembrane region" description="Helical" evidence="7">
    <location>
        <begin position="247"/>
        <end position="265"/>
    </location>
</feature>
<proteinExistence type="inferred from homology"/>
<dbReference type="Proteomes" id="UP000189674">
    <property type="component" value="Chromosome"/>
</dbReference>
<feature type="transmembrane region" description="Helical" evidence="7">
    <location>
        <begin position="158"/>
        <end position="178"/>
    </location>
</feature>
<dbReference type="GO" id="GO:0022857">
    <property type="term" value="F:transmembrane transporter activity"/>
    <property type="evidence" value="ECO:0007669"/>
    <property type="project" value="InterPro"/>
</dbReference>
<feature type="transmembrane region" description="Helical" evidence="7">
    <location>
        <begin position="334"/>
        <end position="352"/>
    </location>
</feature>
<dbReference type="PROSITE" id="PS50850">
    <property type="entry name" value="MFS"/>
    <property type="match status" value="1"/>
</dbReference>